<dbReference type="AlphaFoldDB" id="A0A4V2MGV1"/>
<feature type="transmembrane region" description="Helical" evidence="5">
    <location>
        <begin position="162"/>
        <end position="184"/>
    </location>
</feature>
<comment type="catalytic activity">
    <reaction evidence="1">
        <text>ATP + protein L-histidine = ADP + protein N-phospho-L-histidine.</text>
        <dbReference type="EC" id="2.7.13.3"/>
    </reaction>
</comment>
<dbReference type="SMART" id="SM00448">
    <property type="entry name" value="REC"/>
    <property type="match status" value="1"/>
</dbReference>
<feature type="transmembrane region" description="Helical" evidence="5">
    <location>
        <begin position="81"/>
        <end position="100"/>
    </location>
</feature>
<protein>
    <recommendedName>
        <fullName evidence="2">histidine kinase</fullName>
        <ecNumber evidence="2">2.7.13.3</ecNumber>
    </recommendedName>
</protein>
<dbReference type="OrthoDB" id="9811889at2"/>
<keyword evidence="5" id="KW-1133">Transmembrane helix</keyword>
<comment type="caution">
    <text evidence="8">The sequence shown here is derived from an EMBL/GenBank/DDBJ whole genome shotgun (WGS) entry which is preliminary data.</text>
</comment>
<evidence type="ECO:0000256" key="1">
    <source>
        <dbReference type="ARBA" id="ARBA00000085"/>
    </source>
</evidence>
<dbReference type="SUPFAM" id="SSF52172">
    <property type="entry name" value="CheY-like"/>
    <property type="match status" value="1"/>
</dbReference>
<keyword evidence="3 4" id="KW-0597">Phosphoprotein</keyword>
<dbReference type="InterPro" id="IPR001789">
    <property type="entry name" value="Sig_transdc_resp-reg_receiver"/>
</dbReference>
<evidence type="ECO:0000256" key="2">
    <source>
        <dbReference type="ARBA" id="ARBA00012438"/>
    </source>
</evidence>
<dbReference type="PROSITE" id="PS50110">
    <property type="entry name" value="RESPONSE_REGULATORY"/>
    <property type="match status" value="1"/>
</dbReference>
<evidence type="ECO:0000313" key="9">
    <source>
        <dbReference type="Proteomes" id="UP000291117"/>
    </source>
</evidence>
<sequence length="592" mass="67498">MLEHLSKRYHTILLTEAGLFNRARISILLQLLTAFAVLSVFLFILYFFQERNILLYRISLLMVLFFAGLMMLFLNVSWRIVGHYFMFCLTCFIWSNLLILKNGFNIVTVQYVLMIVSGGYYILGLRWGWVYSLINTVPIVVLFSLEQFYGISITLGMVGVNIYAYNISIIFNFLLLIFIHFYFFRAFKRTSKKERKLTANLERSLRSARIVAEEKTNFLSTMAHELRTPLNAVIGITNVLMENDPKPQQKEDLEILHFSAENLMATIDDILSFNRLDLGIEKLELTTFGLDTLLNNVYGALKLKSDAKSIDFFLQVDKEIVGLSVQGDQNRLTQILFNIVGNAIKFTQKGFVKIIVGVEKSVDNVLTVGFEISDSGIGIAGDQVNNLFDPYFRGENGTNRQYYGTGLGLSIASRLVELHGGRLTFKSKEGTGTTFSFQLNFTKVDPMVDELKEEVQIPADEIARLQILVVDDSPVNVMVFQKTLSRWNLKADVAENGQIGLDAVMKKTYDVIFMDINMPVMDGLEASRMIREINDKQKKGIYIIALTASIDISFDKRSEFGCMDDFMLKPFYPKDLEDKLHHVAKLKANRML</sequence>
<keyword evidence="5" id="KW-0472">Membrane</keyword>
<dbReference type="Pfam" id="PF00512">
    <property type="entry name" value="HisKA"/>
    <property type="match status" value="1"/>
</dbReference>
<dbReference type="SUPFAM" id="SSF55874">
    <property type="entry name" value="ATPase domain of HSP90 chaperone/DNA topoisomerase II/histidine kinase"/>
    <property type="match status" value="1"/>
</dbReference>
<dbReference type="RefSeq" id="WP_131612778.1">
    <property type="nucleotide sequence ID" value="NZ_SJSM01000035.1"/>
</dbReference>
<proteinExistence type="predicted"/>
<dbReference type="Proteomes" id="UP000291117">
    <property type="component" value="Unassembled WGS sequence"/>
</dbReference>
<feature type="transmembrane region" description="Helical" evidence="5">
    <location>
        <begin position="106"/>
        <end position="123"/>
    </location>
</feature>
<dbReference type="Gene3D" id="1.10.287.130">
    <property type="match status" value="1"/>
</dbReference>
<dbReference type="CDD" id="cd00082">
    <property type="entry name" value="HisKA"/>
    <property type="match status" value="1"/>
</dbReference>
<keyword evidence="9" id="KW-1185">Reference proteome</keyword>
<organism evidence="8 9">
    <name type="scientific">Pedobacter hiemivivus</name>
    <dbReference type="NCBI Taxonomy" id="2530454"/>
    <lineage>
        <taxon>Bacteria</taxon>
        <taxon>Pseudomonadati</taxon>
        <taxon>Bacteroidota</taxon>
        <taxon>Sphingobacteriia</taxon>
        <taxon>Sphingobacteriales</taxon>
        <taxon>Sphingobacteriaceae</taxon>
        <taxon>Pedobacter</taxon>
    </lineage>
</organism>
<name>A0A4V2MGV1_9SPHI</name>
<dbReference type="PANTHER" id="PTHR45339:SF3">
    <property type="entry name" value="HISTIDINE KINASE"/>
    <property type="match status" value="1"/>
</dbReference>
<dbReference type="PANTHER" id="PTHR45339">
    <property type="entry name" value="HYBRID SIGNAL TRANSDUCTION HISTIDINE KINASE J"/>
    <property type="match status" value="1"/>
</dbReference>
<dbReference type="PRINTS" id="PR00344">
    <property type="entry name" value="BCTRLSENSOR"/>
</dbReference>
<dbReference type="GO" id="GO:0000155">
    <property type="term" value="F:phosphorelay sensor kinase activity"/>
    <property type="evidence" value="ECO:0007669"/>
    <property type="project" value="InterPro"/>
</dbReference>
<dbReference type="Pfam" id="PF00072">
    <property type="entry name" value="Response_reg"/>
    <property type="match status" value="1"/>
</dbReference>
<dbReference type="InterPro" id="IPR003661">
    <property type="entry name" value="HisK_dim/P_dom"/>
</dbReference>
<dbReference type="SMART" id="SM00387">
    <property type="entry name" value="HATPase_c"/>
    <property type="match status" value="1"/>
</dbReference>
<dbReference type="EMBL" id="SJSM01000035">
    <property type="protein sequence ID" value="TCC84016.1"/>
    <property type="molecule type" value="Genomic_DNA"/>
</dbReference>
<dbReference type="Gene3D" id="3.30.565.10">
    <property type="entry name" value="Histidine kinase-like ATPase, C-terminal domain"/>
    <property type="match status" value="1"/>
</dbReference>
<evidence type="ECO:0000256" key="3">
    <source>
        <dbReference type="ARBA" id="ARBA00022553"/>
    </source>
</evidence>
<feature type="transmembrane region" description="Helical" evidence="5">
    <location>
        <begin position="54"/>
        <end position="74"/>
    </location>
</feature>
<evidence type="ECO:0000259" key="7">
    <source>
        <dbReference type="PROSITE" id="PS50110"/>
    </source>
</evidence>
<dbReference type="Pfam" id="PF02518">
    <property type="entry name" value="HATPase_c"/>
    <property type="match status" value="1"/>
</dbReference>
<evidence type="ECO:0000256" key="5">
    <source>
        <dbReference type="SAM" id="Phobius"/>
    </source>
</evidence>
<dbReference type="SUPFAM" id="SSF47384">
    <property type="entry name" value="Homodimeric domain of signal transducing histidine kinase"/>
    <property type="match status" value="1"/>
</dbReference>
<dbReference type="InterPro" id="IPR004358">
    <property type="entry name" value="Sig_transdc_His_kin-like_C"/>
</dbReference>
<dbReference type="CDD" id="cd16922">
    <property type="entry name" value="HATPase_EvgS-ArcB-TorS-like"/>
    <property type="match status" value="1"/>
</dbReference>
<dbReference type="InterPro" id="IPR005467">
    <property type="entry name" value="His_kinase_dom"/>
</dbReference>
<gene>
    <name evidence="8" type="ORF">EZ444_25700</name>
</gene>
<accession>A0A4V2MGV1</accession>
<feature type="transmembrane region" description="Helical" evidence="5">
    <location>
        <begin position="130"/>
        <end position="150"/>
    </location>
</feature>
<dbReference type="InterPro" id="IPR036890">
    <property type="entry name" value="HATPase_C_sf"/>
</dbReference>
<feature type="transmembrane region" description="Helical" evidence="5">
    <location>
        <begin position="27"/>
        <end position="48"/>
    </location>
</feature>
<dbReference type="SMART" id="SM00388">
    <property type="entry name" value="HisKA"/>
    <property type="match status" value="1"/>
</dbReference>
<evidence type="ECO:0000256" key="4">
    <source>
        <dbReference type="PROSITE-ProRule" id="PRU00169"/>
    </source>
</evidence>
<dbReference type="InterPro" id="IPR011006">
    <property type="entry name" value="CheY-like_superfamily"/>
</dbReference>
<dbReference type="EC" id="2.7.13.3" evidence="2"/>
<keyword evidence="5" id="KW-0812">Transmembrane</keyword>
<reference evidence="8 9" key="1">
    <citation type="submission" date="2019-02" db="EMBL/GenBank/DDBJ databases">
        <title>Pedobacter sp. RP-3-8 sp. nov., isolated from Arctic soil.</title>
        <authorList>
            <person name="Dahal R.H."/>
        </authorList>
    </citation>
    <scope>NUCLEOTIDE SEQUENCE [LARGE SCALE GENOMIC DNA]</scope>
    <source>
        <strain evidence="8 9">RP-3-8</strain>
    </source>
</reference>
<dbReference type="FunFam" id="3.30.565.10:FF:000010">
    <property type="entry name" value="Sensor histidine kinase RcsC"/>
    <property type="match status" value="1"/>
</dbReference>
<dbReference type="CDD" id="cd17546">
    <property type="entry name" value="REC_hyHK_CKI1_RcsC-like"/>
    <property type="match status" value="1"/>
</dbReference>
<dbReference type="PROSITE" id="PS50109">
    <property type="entry name" value="HIS_KIN"/>
    <property type="match status" value="1"/>
</dbReference>
<dbReference type="InterPro" id="IPR036097">
    <property type="entry name" value="HisK_dim/P_sf"/>
</dbReference>
<evidence type="ECO:0000259" key="6">
    <source>
        <dbReference type="PROSITE" id="PS50109"/>
    </source>
</evidence>
<evidence type="ECO:0000313" key="8">
    <source>
        <dbReference type="EMBL" id="TCC84016.1"/>
    </source>
</evidence>
<dbReference type="Gene3D" id="3.40.50.2300">
    <property type="match status" value="1"/>
</dbReference>
<dbReference type="InterPro" id="IPR003594">
    <property type="entry name" value="HATPase_dom"/>
</dbReference>
<feature type="domain" description="Histidine kinase" evidence="6">
    <location>
        <begin position="221"/>
        <end position="443"/>
    </location>
</feature>
<feature type="domain" description="Response regulatory" evidence="7">
    <location>
        <begin position="466"/>
        <end position="584"/>
    </location>
</feature>
<feature type="modified residue" description="4-aspartylphosphate" evidence="4">
    <location>
        <position position="515"/>
    </location>
</feature>